<dbReference type="NCBIfam" id="TIGR00755">
    <property type="entry name" value="ksgA"/>
    <property type="match status" value="1"/>
</dbReference>
<evidence type="ECO:0000256" key="6">
    <source>
        <dbReference type="ARBA" id="ARBA00022884"/>
    </source>
</evidence>
<comment type="subcellular location">
    <subcellularLocation>
        <location evidence="7">Cytoplasm</location>
    </subcellularLocation>
</comment>
<dbReference type="PANTHER" id="PTHR11727">
    <property type="entry name" value="DIMETHYLADENOSINE TRANSFERASE"/>
    <property type="match status" value="1"/>
</dbReference>
<feature type="binding site" evidence="7 8">
    <location>
        <position position="134"/>
    </location>
    <ligand>
        <name>S-adenosyl-L-methionine</name>
        <dbReference type="ChEBI" id="CHEBI:59789"/>
    </ligand>
</feature>
<comment type="caution">
    <text evidence="10">The sequence shown here is derived from an EMBL/GenBank/DDBJ whole genome shotgun (WGS) entry which is preliminary data.</text>
</comment>
<dbReference type="PROSITE" id="PS51689">
    <property type="entry name" value="SAM_RNA_A_N6_MT"/>
    <property type="match status" value="1"/>
</dbReference>
<dbReference type="HAMAP" id="MF_00607">
    <property type="entry name" value="16SrRNA_methyltr_A"/>
    <property type="match status" value="1"/>
</dbReference>
<name>A0A2H0V823_9BACT</name>
<dbReference type="Gene3D" id="1.10.8.100">
    <property type="entry name" value="Ribosomal RNA adenine dimethylase-like, domain 2"/>
    <property type="match status" value="1"/>
</dbReference>
<feature type="binding site" evidence="7 8">
    <location>
        <position position="74"/>
    </location>
    <ligand>
        <name>S-adenosyl-L-methionine</name>
        <dbReference type="ChEBI" id="CHEBI:59789"/>
    </ligand>
</feature>
<keyword evidence="3 7" id="KW-0489">Methyltransferase</keyword>
<evidence type="ECO:0000256" key="7">
    <source>
        <dbReference type="HAMAP-Rule" id="MF_00607"/>
    </source>
</evidence>
<evidence type="ECO:0000256" key="8">
    <source>
        <dbReference type="PROSITE-ProRule" id="PRU01026"/>
    </source>
</evidence>
<dbReference type="CDD" id="cd02440">
    <property type="entry name" value="AdoMet_MTases"/>
    <property type="match status" value="1"/>
</dbReference>
<keyword evidence="1 7" id="KW-0963">Cytoplasm</keyword>
<evidence type="ECO:0000313" key="10">
    <source>
        <dbReference type="EMBL" id="PIR95245.1"/>
    </source>
</evidence>
<evidence type="ECO:0000259" key="9">
    <source>
        <dbReference type="SMART" id="SM00650"/>
    </source>
</evidence>
<feature type="binding site" evidence="7 8">
    <location>
        <position position="26"/>
    </location>
    <ligand>
        <name>S-adenosyl-L-methionine</name>
        <dbReference type="ChEBI" id="CHEBI:59789"/>
    </ligand>
</feature>
<comment type="similarity">
    <text evidence="7">Belongs to the class I-like SAM-binding methyltransferase superfamily. rRNA adenine N(6)-methyltransferase family. RsmA subfamily.</text>
</comment>
<reference evidence="11" key="1">
    <citation type="submission" date="2017-09" db="EMBL/GenBank/DDBJ databases">
        <title>Depth-based differentiation of microbial function through sediment-hosted aquifers and enrichment of novel symbionts in the deep terrestrial subsurface.</title>
        <authorList>
            <person name="Probst A.J."/>
            <person name="Ladd B."/>
            <person name="Jarett J.K."/>
            <person name="Geller-Mcgrath D.E."/>
            <person name="Sieber C.M.K."/>
            <person name="Emerson J.B."/>
            <person name="Anantharaman K."/>
            <person name="Thomas B.C."/>
            <person name="Malmstrom R."/>
            <person name="Stieglmeier M."/>
            <person name="Klingl A."/>
            <person name="Woyke T."/>
            <person name="Ryan C.M."/>
            <person name="Banfield J.F."/>
        </authorList>
    </citation>
    <scope>NUCLEOTIDE SEQUENCE [LARGE SCALE GENOMIC DNA]</scope>
</reference>
<dbReference type="GO" id="GO:0005829">
    <property type="term" value="C:cytosol"/>
    <property type="evidence" value="ECO:0007669"/>
    <property type="project" value="TreeGrafter"/>
</dbReference>
<dbReference type="InterPro" id="IPR001737">
    <property type="entry name" value="KsgA/Erm"/>
</dbReference>
<organism evidence="10 11">
    <name type="scientific">Candidatus Falkowbacteria bacterium CG10_big_fil_rev_8_21_14_0_10_37_18</name>
    <dbReference type="NCBI Taxonomy" id="1974562"/>
    <lineage>
        <taxon>Bacteria</taxon>
        <taxon>Candidatus Falkowiibacteriota</taxon>
    </lineage>
</organism>
<evidence type="ECO:0000256" key="5">
    <source>
        <dbReference type="ARBA" id="ARBA00022691"/>
    </source>
</evidence>
<feature type="domain" description="Ribosomal RNA adenine methylase transferase N-terminal" evidence="9">
    <location>
        <begin position="33"/>
        <end position="217"/>
    </location>
</feature>
<dbReference type="InterPro" id="IPR029063">
    <property type="entry name" value="SAM-dependent_MTases_sf"/>
</dbReference>
<dbReference type="GO" id="GO:0052908">
    <property type="term" value="F:16S rRNA (adenine(1518)-N(6)/adenine(1519)-N(6))-dimethyltransferase activity"/>
    <property type="evidence" value="ECO:0007669"/>
    <property type="project" value="UniProtKB-EC"/>
</dbReference>
<dbReference type="Gene3D" id="3.40.50.150">
    <property type="entry name" value="Vaccinia Virus protein VP39"/>
    <property type="match status" value="1"/>
</dbReference>
<dbReference type="InterPro" id="IPR020596">
    <property type="entry name" value="rRNA_Ade_Mease_Trfase_CS"/>
</dbReference>
<dbReference type="EMBL" id="PFAL01000032">
    <property type="protein sequence ID" value="PIR95245.1"/>
    <property type="molecule type" value="Genomic_DNA"/>
</dbReference>
<dbReference type="PROSITE" id="PS01131">
    <property type="entry name" value="RRNA_A_DIMETH"/>
    <property type="match status" value="1"/>
</dbReference>
<keyword evidence="2 7" id="KW-0698">rRNA processing</keyword>
<comment type="catalytic activity">
    <reaction evidence="7">
        <text>adenosine(1518)/adenosine(1519) in 16S rRNA + 4 S-adenosyl-L-methionine = N(6)-dimethyladenosine(1518)/N(6)-dimethyladenosine(1519) in 16S rRNA + 4 S-adenosyl-L-homocysteine + 4 H(+)</text>
        <dbReference type="Rhea" id="RHEA:19609"/>
        <dbReference type="Rhea" id="RHEA-COMP:10232"/>
        <dbReference type="Rhea" id="RHEA-COMP:10233"/>
        <dbReference type="ChEBI" id="CHEBI:15378"/>
        <dbReference type="ChEBI" id="CHEBI:57856"/>
        <dbReference type="ChEBI" id="CHEBI:59789"/>
        <dbReference type="ChEBI" id="CHEBI:74411"/>
        <dbReference type="ChEBI" id="CHEBI:74493"/>
        <dbReference type="EC" id="2.1.1.182"/>
    </reaction>
</comment>
<sequence>MSDLSAQTRDICKLLDIRPARSKGQNFLINEKIYDDIIKAADLQTNDYVLEVGPGLGFLTAKLAQKVQKVMAVELDDKLADYLQVAVDSQDVNNVEIINQDILKFNWLEYWSREAKLRQGSLKGKSLSYKIVANMPYNITSIFLRLFLSQEPRPETLVLMLQKEVAERIVAEPPEMSILAISIQYYANAEIVRIVKAGNFWPEPKVDSAIIKINLKSHKYDGEEDKKFFRLVRIGFSAKRKMLKNNLAAGLKVKPVQIDKAFQTVGLSSQVRAEVLSLEDWQKLFAALRLFVV</sequence>
<dbReference type="InterPro" id="IPR020598">
    <property type="entry name" value="rRNA_Ade_methylase_Trfase_N"/>
</dbReference>
<dbReference type="SMART" id="SM00650">
    <property type="entry name" value="rADc"/>
    <property type="match status" value="1"/>
</dbReference>
<dbReference type="Proteomes" id="UP000229972">
    <property type="component" value="Unassembled WGS sequence"/>
</dbReference>
<dbReference type="GO" id="GO:0003723">
    <property type="term" value="F:RNA binding"/>
    <property type="evidence" value="ECO:0007669"/>
    <property type="project" value="UniProtKB-UniRule"/>
</dbReference>
<feature type="binding site" evidence="7 8">
    <location>
        <position position="28"/>
    </location>
    <ligand>
        <name>S-adenosyl-L-methionine</name>
        <dbReference type="ChEBI" id="CHEBI:59789"/>
    </ligand>
</feature>
<gene>
    <name evidence="7 10" type="primary">rsmA</name>
    <name evidence="7" type="synonym">ksgA</name>
    <name evidence="10" type="ORF">COT93_03585</name>
</gene>
<dbReference type="AlphaFoldDB" id="A0A2H0V823"/>
<evidence type="ECO:0000313" key="11">
    <source>
        <dbReference type="Proteomes" id="UP000229972"/>
    </source>
</evidence>
<keyword evidence="4 7" id="KW-0808">Transferase</keyword>
<dbReference type="InterPro" id="IPR011530">
    <property type="entry name" value="rRNA_adenine_dimethylase"/>
</dbReference>
<dbReference type="PANTHER" id="PTHR11727:SF7">
    <property type="entry name" value="DIMETHYLADENOSINE TRANSFERASE-RELATED"/>
    <property type="match status" value="1"/>
</dbReference>
<dbReference type="InterPro" id="IPR023165">
    <property type="entry name" value="rRNA_Ade_diMease-like_C"/>
</dbReference>
<comment type="function">
    <text evidence="7">Specifically dimethylates two adjacent adenosines (A1518 and A1519) in the loop of a conserved hairpin near the 3'-end of 16S rRNA in the 30S particle. May play a critical role in biogenesis of 30S subunits.</text>
</comment>
<evidence type="ECO:0000256" key="3">
    <source>
        <dbReference type="ARBA" id="ARBA00022603"/>
    </source>
</evidence>
<evidence type="ECO:0000256" key="1">
    <source>
        <dbReference type="ARBA" id="ARBA00022490"/>
    </source>
</evidence>
<evidence type="ECO:0000256" key="2">
    <source>
        <dbReference type="ARBA" id="ARBA00022552"/>
    </source>
</evidence>
<keyword evidence="5 7" id="KW-0949">S-adenosyl-L-methionine</keyword>
<dbReference type="EC" id="2.1.1.182" evidence="7"/>
<dbReference type="SUPFAM" id="SSF53335">
    <property type="entry name" value="S-adenosyl-L-methionine-dependent methyltransferases"/>
    <property type="match status" value="1"/>
</dbReference>
<feature type="binding site" evidence="7 8">
    <location>
        <position position="53"/>
    </location>
    <ligand>
        <name>S-adenosyl-L-methionine</name>
        <dbReference type="ChEBI" id="CHEBI:59789"/>
    </ligand>
</feature>
<feature type="binding site" evidence="7 8">
    <location>
        <position position="101"/>
    </location>
    <ligand>
        <name>S-adenosyl-L-methionine</name>
        <dbReference type="ChEBI" id="CHEBI:59789"/>
    </ligand>
</feature>
<accession>A0A2H0V823</accession>
<protein>
    <recommendedName>
        <fullName evidence="7">Ribosomal RNA small subunit methyltransferase A</fullName>
        <ecNumber evidence="7">2.1.1.182</ecNumber>
    </recommendedName>
    <alternativeName>
        <fullName evidence="7">16S rRNA (adenine(1518)-N(6)/adenine(1519)-N(6))-dimethyltransferase</fullName>
    </alternativeName>
    <alternativeName>
        <fullName evidence="7">16S rRNA dimethyladenosine transferase</fullName>
    </alternativeName>
    <alternativeName>
        <fullName evidence="7">16S rRNA dimethylase</fullName>
    </alternativeName>
    <alternativeName>
        <fullName evidence="7">S-adenosylmethionine-6-N', N'-adenosyl(rRNA) dimethyltransferase</fullName>
    </alternativeName>
</protein>
<proteinExistence type="inferred from homology"/>
<dbReference type="Pfam" id="PF00398">
    <property type="entry name" value="RrnaAD"/>
    <property type="match status" value="1"/>
</dbReference>
<evidence type="ECO:0000256" key="4">
    <source>
        <dbReference type="ARBA" id="ARBA00022679"/>
    </source>
</evidence>
<keyword evidence="6 7" id="KW-0694">RNA-binding</keyword>